<comment type="caution">
    <text evidence="2">The sequence shown here is derived from an EMBL/GenBank/DDBJ whole genome shotgun (WGS) entry which is preliminary data.</text>
</comment>
<dbReference type="AlphaFoldDB" id="A0AA39QS75"/>
<sequence>MHLTSSVSLLGLLSVIPLALSIPTQTPDTLTRRDQFDGQSANLTITTFNSPDCAQGGPNQDNASFDITYGKQVLSDTWSYTLSRDVQDGEQLDFSVYTPMEGNLNGVPAACTQFAETTSPDPKTNSNLQASTCYGIGNMANCMQFWHH</sequence>
<evidence type="ECO:0000256" key="1">
    <source>
        <dbReference type="SAM" id="SignalP"/>
    </source>
</evidence>
<gene>
    <name evidence="2" type="ORF">JMJ35_009306</name>
</gene>
<dbReference type="Proteomes" id="UP001166286">
    <property type="component" value="Unassembled WGS sequence"/>
</dbReference>
<evidence type="ECO:0008006" key="4">
    <source>
        <dbReference type="Google" id="ProtNLM"/>
    </source>
</evidence>
<evidence type="ECO:0000313" key="3">
    <source>
        <dbReference type="Proteomes" id="UP001166286"/>
    </source>
</evidence>
<accession>A0AA39QS75</accession>
<proteinExistence type="predicted"/>
<dbReference type="EMBL" id="JAFEKC020000021">
    <property type="protein sequence ID" value="KAK0508222.1"/>
    <property type="molecule type" value="Genomic_DNA"/>
</dbReference>
<evidence type="ECO:0000313" key="2">
    <source>
        <dbReference type="EMBL" id="KAK0508222.1"/>
    </source>
</evidence>
<feature type="signal peptide" evidence="1">
    <location>
        <begin position="1"/>
        <end position="21"/>
    </location>
</feature>
<reference evidence="2" key="1">
    <citation type="submission" date="2023-03" db="EMBL/GenBank/DDBJ databases">
        <title>Complete genome of Cladonia borealis.</title>
        <authorList>
            <person name="Park H."/>
        </authorList>
    </citation>
    <scope>NUCLEOTIDE SEQUENCE</scope>
    <source>
        <strain evidence="2">ANT050790</strain>
    </source>
</reference>
<name>A0AA39QS75_9LECA</name>
<keyword evidence="1" id="KW-0732">Signal</keyword>
<keyword evidence="3" id="KW-1185">Reference proteome</keyword>
<organism evidence="2 3">
    <name type="scientific">Cladonia borealis</name>
    <dbReference type="NCBI Taxonomy" id="184061"/>
    <lineage>
        <taxon>Eukaryota</taxon>
        <taxon>Fungi</taxon>
        <taxon>Dikarya</taxon>
        <taxon>Ascomycota</taxon>
        <taxon>Pezizomycotina</taxon>
        <taxon>Lecanoromycetes</taxon>
        <taxon>OSLEUM clade</taxon>
        <taxon>Lecanoromycetidae</taxon>
        <taxon>Lecanorales</taxon>
        <taxon>Lecanorineae</taxon>
        <taxon>Cladoniaceae</taxon>
        <taxon>Cladonia</taxon>
    </lineage>
</organism>
<protein>
    <recommendedName>
        <fullName evidence="4">AA1-like domain-containing protein</fullName>
    </recommendedName>
</protein>
<feature type="chain" id="PRO_5041225256" description="AA1-like domain-containing protein" evidence="1">
    <location>
        <begin position="22"/>
        <end position="148"/>
    </location>
</feature>